<accession>A0A9K3PBX1</accession>
<evidence type="ECO:0000256" key="1">
    <source>
        <dbReference type="SAM" id="MobiDB-lite"/>
    </source>
</evidence>
<feature type="compositionally biased region" description="Low complexity" evidence="1">
    <location>
        <begin position="437"/>
        <end position="455"/>
    </location>
</feature>
<protein>
    <submittedName>
        <fullName evidence="3">Uncharacterized protein</fullName>
    </submittedName>
</protein>
<keyword evidence="4" id="KW-1185">Reference proteome</keyword>
<comment type="caution">
    <text evidence="3">The sequence shown here is derived from an EMBL/GenBank/DDBJ whole genome shotgun (WGS) entry which is preliminary data.</text>
</comment>
<evidence type="ECO:0000256" key="2">
    <source>
        <dbReference type="SAM" id="Phobius"/>
    </source>
</evidence>
<evidence type="ECO:0000313" key="3">
    <source>
        <dbReference type="EMBL" id="KAG7341997.1"/>
    </source>
</evidence>
<feature type="compositionally biased region" description="Polar residues" evidence="1">
    <location>
        <begin position="361"/>
        <end position="382"/>
    </location>
</feature>
<dbReference type="AlphaFoldDB" id="A0A9K3PBX1"/>
<keyword evidence="2" id="KW-0472">Membrane</keyword>
<keyword evidence="2" id="KW-0812">Transmembrane</keyword>
<sequence length="585" mass="63420">MFRSFSPSSTDGNSRRCQQQTASPVKGMFDNGFGVAYHGRSNDNDNDDKLHIVRDRTNETQTTAGESQATVSSLSGIYSTDLLKDVYALSGSESDSEYDAHDYSTDYIVGISKEQNLKHNDDDDDDDDDDKDCMEIIDEVDLDAASECTTVTSNHMPYVTPYNNQSSFPAIVKNSSWVEDKPFDEESILNMSDVGVGNKATILPSYYSNNTIPIKEYILPPPAPMSLLSHSSTLIQTRRHVDEIIEISPDMETGRSLGRVAWAGTNVKSSADVVSESSSTVYASTMPDGMTQDFGAKGPNRSTVSSTSRDRSFKSDKELRFRRSKIFIFTGCLVALLCLIVIIVSVAMANKDRDVELSASAAESSQTPAPAANSTVVESSAPSLRPTAPPSEMPAAATEVTEAEDTVSPESAAWLDNSPSPTGYPTVQPAPEPPEPTSEQSSESTPETTPNPTEALTPAVCASRISVSQDCFFMSDNVLVVEFENCDPQPDDWIGLYPAGAEFVEESSGRELLTDNWVTWAWSCGDQACEVSPPANSFALSINPNDPTYNLFNLRAFLIRASASGPPYEVVAKTEPFTIVDPCNP</sequence>
<feature type="transmembrane region" description="Helical" evidence="2">
    <location>
        <begin position="326"/>
        <end position="348"/>
    </location>
</feature>
<organism evidence="3 4">
    <name type="scientific">Nitzschia inconspicua</name>
    <dbReference type="NCBI Taxonomy" id="303405"/>
    <lineage>
        <taxon>Eukaryota</taxon>
        <taxon>Sar</taxon>
        <taxon>Stramenopiles</taxon>
        <taxon>Ochrophyta</taxon>
        <taxon>Bacillariophyta</taxon>
        <taxon>Bacillariophyceae</taxon>
        <taxon>Bacillariophycidae</taxon>
        <taxon>Bacillariales</taxon>
        <taxon>Bacillariaceae</taxon>
        <taxon>Nitzschia</taxon>
    </lineage>
</organism>
<dbReference type="Proteomes" id="UP000693970">
    <property type="component" value="Unassembled WGS sequence"/>
</dbReference>
<feature type="region of interest" description="Disordered" evidence="1">
    <location>
        <begin position="286"/>
        <end position="315"/>
    </location>
</feature>
<proteinExistence type="predicted"/>
<feature type="compositionally biased region" description="Polar residues" evidence="1">
    <location>
        <begin position="1"/>
        <end position="23"/>
    </location>
</feature>
<dbReference type="EMBL" id="JAGRRH010000025">
    <property type="protein sequence ID" value="KAG7341997.1"/>
    <property type="molecule type" value="Genomic_DNA"/>
</dbReference>
<feature type="region of interest" description="Disordered" evidence="1">
    <location>
        <begin position="361"/>
        <end position="455"/>
    </location>
</feature>
<keyword evidence="2" id="KW-1133">Transmembrane helix</keyword>
<evidence type="ECO:0000313" key="4">
    <source>
        <dbReference type="Proteomes" id="UP000693970"/>
    </source>
</evidence>
<reference evidence="3" key="1">
    <citation type="journal article" date="2021" name="Sci. Rep.">
        <title>Diploid genomic architecture of Nitzschia inconspicua, an elite biomass production diatom.</title>
        <authorList>
            <person name="Oliver A."/>
            <person name="Podell S."/>
            <person name="Pinowska A."/>
            <person name="Traller J.C."/>
            <person name="Smith S.R."/>
            <person name="McClure R."/>
            <person name="Beliaev A."/>
            <person name="Bohutskyi P."/>
            <person name="Hill E.A."/>
            <person name="Rabines A."/>
            <person name="Zheng H."/>
            <person name="Allen L.Z."/>
            <person name="Kuo A."/>
            <person name="Grigoriev I.V."/>
            <person name="Allen A.E."/>
            <person name="Hazlebeck D."/>
            <person name="Allen E.E."/>
        </authorList>
    </citation>
    <scope>NUCLEOTIDE SEQUENCE</scope>
    <source>
        <strain evidence="3">Hildebrandi</strain>
    </source>
</reference>
<gene>
    <name evidence="3" type="ORF">IV203_007089</name>
</gene>
<feature type="region of interest" description="Disordered" evidence="1">
    <location>
        <begin position="1"/>
        <end position="29"/>
    </location>
</feature>
<reference evidence="3" key="2">
    <citation type="submission" date="2021-04" db="EMBL/GenBank/DDBJ databases">
        <authorList>
            <person name="Podell S."/>
        </authorList>
    </citation>
    <scope>NUCLEOTIDE SEQUENCE</scope>
    <source>
        <strain evidence="3">Hildebrandi</strain>
    </source>
</reference>
<dbReference type="OrthoDB" id="54632at2759"/>
<name>A0A9K3PBX1_9STRA</name>